<feature type="domain" description="Glycosyl transferase family 51" evidence="13">
    <location>
        <begin position="437"/>
        <end position="584"/>
    </location>
</feature>
<dbReference type="GO" id="GO:0016763">
    <property type="term" value="F:pentosyltransferase activity"/>
    <property type="evidence" value="ECO:0007669"/>
    <property type="project" value="InterPro"/>
</dbReference>
<feature type="compositionally biased region" description="Basic and acidic residues" evidence="11">
    <location>
        <begin position="700"/>
        <end position="726"/>
    </location>
</feature>
<dbReference type="AlphaFoldDB" id="A0A318UJW7"/>
<organism evidence="14 15">
    <name type="scientific">Pedobacter nutrimenti</name>
    <dbReference type="NCBI Taxonomy" id="1241337"/>
    <lineage>
        <taxon>Bacteria</taxon>
        <taxon>Pseudomonadati</taxon>
        <taxon>Bacteroidota</taxon>
        <taxon>Sphingobacteriia</taxon>
        <taxon>Sphingobacteriales</taxon>
        <taxon>Sphingobacteriaceae</taxon>
        <taxon>Pedobacter</taxon>
    </lineage>
</organism>
<dbReference type="InterPro" id="IPR036950">
    <property type="entry name" value="PBP_transglycosylase"/>
</dbReference>
<keyword evidence="7" id="KW-0573">Peptidoglycan synthesis</keyword>
<dbReference type="GO" id="GO:0071555">
    <property type="term" value="P:cell wall organization"/>
    <property type="evidence" value="ECO:0007669"/>
    <property type="project" value="UniProtKB-KW"/>
</dbReference>
<dbReference type="Pfam" id="PF00912">
    <property type="entry name" value="Transgly"/>
    <property type="match status" value="1"/>
</dbReference>
<keyword evidence="4" id="KW-0808">Transferase</keyword>
<gene>
    <name evidence="14" type="ORF">B0O44_102384</name>
</gene>
<keyword evidence="9 12" id="KW-0472">Membrane</keyword>
<evidence type="ECO:0000256" key="7">
    <source>
        <dbReference type="ARBA" id="ARBA00022984"/>
    </source>
</evidence>
<evidence type="ECO:0000256" key="11">
    <source>
        <dbReference type="SAM" id="MobiDB-lite"/>
    </source>
</evidence>
<evidence type="ECO:0000256" key="3">
    <source>
        <dbReference type="ARBA" id="ARBA00022676"/>
    </source>
</evidence>
<dbReference type="GO" id="GO:0008360">
    <property type="term" value="P:regulation of cell shape"/>
    <property type="evidence" value="ECO:0007669"/>
    <property type="project" value="UniProtKB-KW"/>
</dbReference>
<dbReference type="InterPro" id="IPR023346">
    <property type="entry name" value="Lysozyme-like_dom_sf"/>
</dbReference>
<evidence type="ECO:0000313" key="15">
    <source>
        <dbReference type="Proteomes" id="UP000248198"/>
    </source>
</evidence>
<dbReference type="EMBL" id="QKLU01000002">
    <property type="protein sequence ID" value="PYF75830.1"/>
    <property type="molecule type" value="Genomic_DNA"/>
</dbReference>
<dbReference type="RefSeq" id="WP_110828383.1">
    <property type="nucleotide sequence ID" value="NZ_QKLU01000002.1"/>
</dbReference>
<dbReference type="OrthoDB" id="9766909at2"/>
<proteinExistence type="predicted"/>
<evidence type="ECO:0000256" key="12">
    <source>
        <dbReference type="SAM" id="Phobius"/>
    </source>
</evidence>
<dbReference type="GO" id="GO:0016020">
    <property type="term" value="C:membrane"/>
    <property type="evidence" value="ECO:0007669"/>
    <property type="project" value="InterPro"/>
</dbReference>
<evidence type="ECO:0000256" key="1">
    <source>
        <dbReference type="ARBA" id="ARBA00022475"/>
    </source>
</evidence>
<keyword evidence="8 12" id="KW-1133">Transmembrane helix</keyword>
<evidence type="ECO:0000256" key="4">
    <source>
        <dbReference type="ARBA" id="ARBA00022679"/>
    </source>
</evidence>
<evidence type="ECO:0000256" key="10">
    <source>
        <dbReference type="ARBA" id="ARBA00023316"/>
    </source>
</evidence>
<evidence type="ECO:0000256" key="2">
    <source>
        <dbReference type="ARBA" id="ARBA00022519"/>
    </source>
</evidence>
<feature type="region of interest" description="Disordered" evidence="11">
    <location>
        <begin position="677"/>
        <end position="726"/>
    </location>
</feature>
<evidence type="ECO:0000256" key="8">
    <source>
        <dbReference type="ARBA" id="ARBA00022989"/>
    </source>
</evidence>
<accession>A0A318UJW7</accession>
<evidence type="ECO:0000313" key="14">
    <source>
        <dbReference type="EMBL" id="PYF75830.1"/>
    </source>
</evidence>
<evidence type="ECO:0000259" key="13">
    <source>
        <dbReference type="Pfam" id="PF00912"/>
    </source>
</evidence>
<keyword evidence="6" id="KW-0133">Cell shape</keyword>
<dbReference type="PANTHER" id="PTHR30400:SF0">
    <property type="entry name" value="BIOSYNTHETIC PEPTIDOGLYCAN TRANSGLYCOSYLASE"/>
    <property type="match status" value="1"/>
</dbReference>
<protein>
    <submittedName>
        <fullName evidence="14">Transglycosylase</fullName>
    </submittedName>
</protein>
<dbReference type="InterPro" id="IPR001264">
    <property type="entry name" value="Glyco_trans_51"/>
</dbReference>
<dbReference type="GO" id="GO:0009274">
    <property type="term" value="C:peptidoglycan-based cell wall"/>
    <property type="evidence" value="ECO:0007669"/>
    <property type="project" value="InterPro"/>
</dbReference>
<keyword evidence="10" id="KW-0961">Cell wall biogenesis/degradation</keyword>
<keyword evidence="5 12" id="KW-0812">Transmembrane</keyword>
<evidence type="ECO:0000256" key="6">
    <source>
        <dbReference type="ARBA" id="ARBA00022960"/>
    </source>
</evidence>
<reference evidence="14 15" key="1">
    <citation type="submission" date="2018-06" db="EMBL/GenBank/DDBJ databases">
        <title>Genomic Encyclopedia of Archaeal and Bacterial Type Strains, Phase II (KMG-II): from individual species to whole genera.</title>
        <authorList>
            <person name="Goeker M."/>
        </authorList>
    </citation>
    <scope>NUCLEOTIDE SEQUENCE [LARGE SCALE GENOMIC DNA]</scope>
    <source>
        <strain evidence="14 15">DSM 27372</strain>
    </source>
</reference>
<dbReference type="Proteomes" id="UP000248198">
    <property type="component" value="Unassembled WGS sequence"/>
</dbReference>
<dbReference type="Gene3D" id="1.10.3810.10">
    <property type="entry name" value="Biosynthetic peptidoglycan transglycosylase-like"/>
    <property type="match status" value="1"/>
</dbReference>
<keyword evidence="1" id="KW-1003">Cell membrane</keyword>
<feature type="transmembrane region" description="Helical" evidence="12">
    <location>
        <begin position="12"/>
        <end position="35"/>
    </location>
</feature>
<sequence>MHLPKIRVPKKYVKIGAWIFGGVLTIVIAAGAVAYSKRAALLQKMIAKAISKANTDYGLEVKIGSSGFSGLSTVHMTNISVVPKDRDTLSSISDLTVGVKLFPLLFGDVKLSEMALNSGKINVVVKDSLTNLDFILKRKKKDKTDDKSKLDLGDLAHNLLNQLLYKIPDDMKIHDLLFSFNDNDTAKLQFLTTTATIDNGDLKSTIVVNNEEATWHLNGTVKPGKRQMDVVFFADHKKVELPYLNKKLRAKLSFDTVRTVLNDADYSGSVFKIKGSWSIKNLLINHPKIATDDIVVPDAKIDAEMLFGKNYVALDSASTVYLKTATFHPFLKYTLSPHKIYEVKVHAEQQDAQGILNGFPQGLFESLEGLKVSGKVKYDLNFYLDSSNPDSVQFNSTLSPLNFKILSWGKTDLQKINNTFVYTPYEYGKPMRDITIGPSNPNYTPLNDVSPNFKNALLTAEDPSFFSHKGFVMESIRKSFAVNFKKKEFVRGGSTISMQLVKNVFLSRKKTLARKAEEILIVWLIENNRLVSKQRMLEVYFNIIEMGKNIYGIGEASRYYFGKTPASLSLGEGIFLANIVPRPKIALFKFRGDGGLKDYLLPYFRYMGNIMARRGLAPRDTTGYGFYNVRLREGLRQYLLPDSAKVDTTAFDNDDQMPAIQTHDESKSLFDRIFGSKKNKDSTSRASVKADTVQKSRKQIRQEKRAQRRLEKELEKQLEKQKKEGN</sequence>
<evidence type="ECO:0000256" key="9">
    <source>
        <dbReference type="ARBA" id="ARBA00023136"/>
    </source>
</evidence>
<dbReference type="InterPro" id="IPR011812">
    <property type="entry name" value="Pep_trsgly"/>
</dbReference>
<keyword evidence="3" id="KW-0328">Glycosyltransferase</keyword>
<keyword evidence="15" id="KW-1185">Reference proteome</keyword>
<keyword evidence="2" id="KW-0997">Cell inner membrane</keyword>
<comment type="caution">
    <text evidence="14">The sequence shown here is derived from an EMBL/GenBank/DDBJ whole genome shotgun (WGS) entry which is preliminary data.</text>
</comment>
<dbReference type="SUPFAM" id="SSF53955">
    <property type="entry name" value="Lysozyme-like"/>
    <property type="match status" value="1"/>
</dbReference>
<dbReference type="GO" id="GO:0009252">
    <property type="term" value="P:peptidoglycan biosynthetic process"/>
    <property type="evidence" value="ECO:0007669"/>
    <property type="project" value="UniProtKB-KW"/>
</dbReference>
<name>A0A318UJW7_9SPHI</name>
<evidence type="ECO:0000256" key="5">
    <source>
        <dbReference type="ARBA" id="ARBA00022692"/>
    </source>
</evidence>
<dbReference type="PANTHER" id="PTHR30400">
    <property type="entry name" value="MONOFUNCTIONAL BIOSYNTHETIC PEPTIDOGLYCAN TRANSGLYCOSYLASE"/>
    <property type="match status" value="1"/>
</dbReference>